<dbReference type="SUPFAM" id="SSF49899">
    <property type="entry name" value="Concanavalin A-like lectins/glucanases"/>
    <property type="match status" value="1"/>
</dbReference>
<comment type="caution">
    <text evidence="3">The sequence shown here is derived from an EMBL/GenBank/DDBJ whole genome shotgun (WGS) entry which is preliminary data.</text>
</comment>
<feature type="domain" description="Alginate lyase 2" evidence="2">
    <location>
        <begin position="40"/>
        <end position="214"/>
    </location>
</feature>
<evidence type="ECO:0000313" key="3">
    <source>
        <dbReference type="EMBL" id="KAJ0973303.1"/>
    </source>
</evidence>
<feature type="signal peptide" evidence="1">
    <location>
        <begin position="1"/>
        <end position="20"/>
    </location>
</feature>
<sequence>MGSLLFHLLVFVFLILHLHGFHVVTVDPTLGFTLLPLNNSNFHVLSPYNLNTSSRYSFIHGIHKLWVLASDMPHAPQSLTLPRTELDVEVYHYASGVWQFEGQAYIPSGTTGVCIMQIFGMNGTNGGSTMMLRVYNGALMYYRRKLVMDGIYGRWFQLNVIHDVGSRNIKVFIDNELKLDVNQLGGDRFSFKFGVYMQKFSSYFMESMWKGIKIMKLLE</sequence>
<gene>
    <name evidence="3" type="ORF">J5N97_021262</name>
</gene>
<dbReference type="InterPro" id="IPR013320">
    <property type="entry name" value="ConA-like_dom_sf"/>
</dbReference>
<dbReference type="InterPro" id="IPR014895">
    <property type="entry name" value="Alginate_lyase_2"/>
</dbReference>
<dbReference type="AlphaFoldDB" id="A0A9D5CHC7"/>
<dbReference type="Pfam" id="PF08787">
    <property type="entry name" value="Alginate_lyase2"/>
    <property type="match status" value="1"/>
</dbReference>
<name>A0A9D5CHC7_9LILI</name>
<proteinExistence type="predicted"/>
<feature type="chain" id="PRO_5038714706" description="Alginate lyase 2 domain-containing protein" evidence="1">
    <location>
        <begin position="21"/>
        <end position="219"/>
    </location>
</feature>
<evidence type="ECO:0000313" key="4">
    <source>
        <dbReference type="Proteomes" id="UP001085076"/>
    </source>
</evidence>
<dbReference type="EMBL" id="JAGGNH010000005">
    <property type="protein sequence ID" value="KAJ0973303.1"/>
    <property type="molecule type" value="Genomic_DNA"/>
</dbReference>
<dbReference type="PANTHER" id="PTHR33681:SF4">
    <property type="entry name" value="OS12G0171100 PROTEIN"/>
    <property type="match status" value="1"/>
</dbReference>
<protein>
    <recommendedName>
        <fullName evidence="2">Alginate lyase 2 domain-containing protein</fullName>
    </recommendedName>
</protein>
<dbReference type="Proteomes" id="UP001085076">
    <property type="component" value="Miscellaneous, Linkage group lg05"/>
</dbReference>
<keyword evidence="1" id="KW-0732">Signal</keyword>
<keyword evidence="4" id="KW-1185">Reference proteome</keyword>
<dbReference type="OrthoDB" id="4221926at2759"/>
<accession>A0A9D5CHC7</accession>
<reference evidence="3" key="1">
    <citation type="submission" date="2021-03" db="EMBL/GenBank/DDBJ databases">
        <authorList>
            <person name="Li Z."/>
            <person name="Yang C."/>
        </authorList>
    </citation>
    <scope>NUCLEOTIDE SEQUENCE</scope>
    <source>
        <strain evidence="3">Dzin_1.0</strain>
        <tissue evidence="3">Leaf</tissue>
    </source>
</reference>
<evidence type="ECO:0000259" key="2">
    <source>
        <dbReference type="Pfam" id="PF08787"/>
    </source>
</evidence>
<dbReference type="PANTHER" id="PTHR33681">
    <property type="entry name" value="BINDING PROTEIN, PUTATIVE, EXPRESSED-RELATED"/>
    <property type="match status" value="1"/>
</dbReference>
<evidence type="ECO:0000256" key="1">
    <source>
        <dbReference type="SAM" id="SignalP"/>
    </source>
</evidence>
<organism evidence="3 4">
    <name type="scientific">Dioscorea zingiberensis</name>
    <dbReference type="NCBI Taxonomy" id="325984"/>
    <lineage>
        <taxon>Eukaryota</taxon>
        <taxon>Viridiplantae</taxon>
        <taxon>Streptophyta</taxon>
        <taxon>Embryophyta</taxon>
        <taxon>Tracheophyta</taxon>
        <taxon>Spermatophyta</taxon>
        <taxon>Magnoliopsida</taxon>
        <taxon>Liliopsida</taxon>
        <taxon>Dioscoreales</taxon>
        <taxon>Dioscoreaceae</taxon>
        <taxon>Dioscorea</taxon>
    </lineage>
</organism>
<reference evidence="3" key="2">
    <citation type="journal article" date="2022" name="Hortic Res">
        <title>The genome of Dioscorea zingiberensis sheds light on the biosynthesis, origin and evolution of the medicinally important diosgenin saponins.</title>
        <authorList>
            <person name="Li Y."/>
            <person name="Tan C."/>
            <person name="Li Z."/>
            <person name="Guo J."/>
            <person name="Li S."/>
            <person name="Chen X."/>
            <person name="Wang C."/>
            <person name="Dai X."/>
            <person name="Yang H."/>
            <person name="Song W."/>
            <person name="Hou L."/>
            <person name="Xu J."/>
            <person name="Tong Z."/>
            <person name="Xu A."/>
            <person name="Yuan X."/>
            <person name="Wang W."/>
            <person name="Yang Q."/>
            <person name="Chen L."/>
            <person name="Sun Z."/>
            <person name="Wang K."/>
            <person name="Pan B."/>
            <person name="Chen J."/>
            <person name="Bao Y."/>
            <person name="Liu F."/>
            <person name="Qi X."/>
            <person name="Gang D.R."/>
            <person name="Wen J."/>
            <person name="Li J."/>
        </authorList>
    </citation>
    <scope>NUCLEOTIDE SEQUENCE</scope>
    <source>
        <strain evidence="3">Dzin_1.0</strain>
    </source>
</reference>